<evidence type="ECO:0000313" key="1">
    <source>
        <dbReference type="EMBL" id="PON97889.1"/>
    </source>
</evidence>
<accession>A0A2P5FJC6</accession>
<name>A0A2P5FJC6_TREOI</name>
<reference evidence="2" key="1">
    <citation type="submission" date="2016-06" db="EMBL/GenBank/DDBJ databases">
        <title>Parallel loss of symbiosis genes in relatives of nitrogen-fixing non-legume Parasponia.</title>
        <authorList>
            <person name="Van Velzen R."/>
            <person name="Holmer R."/>
            <person name="Bu F."/>
            <person name="Rutten L."/>
            <person name="Van Zeijl A."/>
            <person name="Liu W."/>
            <person name="Santuari L."/>
            <person name="Cao Q."/>
            <person name="Sharma T."/>
            <person name="Shen D."/>
            <person name="Roswanjaya Y."/>
            <person name="Wardhani T."/>
            <person name="Kalhor M.S."/>
            <person name="Jansen J."/>
            <person name="Van den Hoogen J."/>
            <person name="Gungor B."/>
            <person name="Hartog M."/>
            <person name="Hontelez J."/>
            <person name="Verver J."/>
            <person name="Yang W.-C."/>
            <person name="Schijlen E."/>
            <person name="Repin R."/>
            <person name="Schilthuizen M."/>
            <person name="Schranz E."/>
            <person name="Heidstra R."/>
            <person name="Miyata K."/>
            <person name="Fedorova E."/>
            <person name="Kohlen W."/>
            <person name="Bisseling T."/>
            <person name="Smit S."/>
            <person name="Geurts R."/>
        </authorList>
    </citation>
    <scope>NUCLEOTIDE SEQUENCE [LARGE SCALE GENOMIC DNA]</scope>
    <source>
        <strain evidence="2">cv. RG33-2</strain>
    </source>
</reference>
<dbReference type="AlphaFoldDB" id="A0A2P5FJC6"/>
<keyword evidence="2" id="KW-1185">Reference proteome</keyword>
<protein>
    <submittedName>
        <fullName evidence="1">Uncharacterized protein</fullName>
    </submittedName>
</protein>
<dbReference type="EMBL" id="JXTC01000029">
    <property type="protein sequence ID" value="PON97889.1"/>
    <property type="molecule type" value="Genomic_DNA"/>
</dbReference>
<gene>
    <name evidence="1" type="ORF">TorRG33x02_064790</name>
</gene>
<comment type="caution">
    <text evidence="1">The sequence shown here is derived from an EMBL/GenBank/DDBJ whole genome shotgun (WGS) entry which is preliminary data.</text>
</comment>
<proteinExistence type="predicted"/>
<dbReference type="Proteomes" id="UP000237000">
    <property type="component" value="Unassembled WGS sequence"/>
</dbReference>
<organism evidence="1 2">
    <name type="scientific">Trema orientale</name>
    <name type="common">Charcoal tree</name>
    <name type="synonym">Celtis orientalis</name>
    <dbReference type="NCBI Taxonomy" id="63057"/>
    <lineage>
        <taxon>Eukaryota</taxon>
        <taxon>Viridiplantae</taxon>
        <taxon>Streptophyta</taxon>
        <taxon>Embryophyta</taxon>
        <taxon>Tracheophyta</taxon>
        <taxon>Spermatophyta</taxon>
        <taxon>Magnoliopsida</taxon>
        <taxon>eudicotyledons</taxon>
        <taxon>Gunneridae</taxon>
        <taxon>Pentapetalae</taxon>
        <taxon>rosids</taxon>
        <taxon>fabids</taxon>
        <taxon>Rosales</taxon>
        <taxon>Cannabaceae</taxon>
        <taxon>Trema</taxon>
    </lineage>
</organism>
<evidence type="ECO:0000313" key="2">
    <source>
        <dbReference type="Proteomes" id="UP000237000"/>
    </source>
</evidence>
<feature type="non-terminal residue" evidence="1">
    <location>
        <position position="102"/>
    </location>
</feature>
<sequence length="102" mass="11417">MTLDGRDSLIHVTGVNQIRSLGREIGGNGFFVWIGISVPYHEGGKNMGLVFGLRENSEQLGARISSKMVHLSWFCVGSGETNRMKLWIREGREGSSFFWAQK</sequence>
<dbReference type="InParanoid" id="A0A2P5FJC6"/>